<organism evidence="3">
    <name type="scientific">Hyalella azteca</name>
    <name type="common">Amphipod</name>
    <dbReference type="NCBI Taxonomy" id="294128"/>
    <lineage>
        <taxon>Eukaryota</taxon>
        <taxon>Metazoa</taxon>
        <taxon>Ecdysozoa</taxon>
        <taxon>Arthropoda</taxon>
        <taxon>Crustacea</taxon>
        <taxon>Multicrustacea</taxon>
        <taxon>Malacostraca</taxon>
        <taxon>Eumalacostraca</taxon>
        <taxon>Peracarida</taxon>
        <taxon>Amphipoda</taxon>
        <taxon>Senticaudata</taxon>
        <taxon>Talitrida</taxon>
        <taxon>Talitroidea</taxon>
        <taxon>Hyalellidae</taxon>
        <taxon>Hyalella</taxon>
    </lineage>
</organism>
<dbReference type="OrthoDB" id="6358166at2759"/>
<keyword evidence="4" id="KW-1185">Reference proteome</keyword>
<dbReference type="RefSeq" id="XP_047736705.1">
    <property type="nucleotide sequence ID" value="XM_047880749.1"/>
</dbReference>
<dbReference type="GO" id="GO:0005576">
    <property type="term" value="C:extracellular region"/>
    <property type="evidence" value="ECO:0007669"/>
    <property type="project" value="InterPro"/>
</dbReference>
<dbReference type="Pfam" id="PF00095">
    <property type="entry name" value="WAP"/>
    <property type="match status" value="1"/>
</dbReference>
<dbReference type="Proteomes" id="UP000694843">
    <property type="component" value="Unplaced"/>
</dbReference>
<feature type="signal peptide" evidence="1">
    <location>
        <begin position="1"/>
        <end position="18"/>
    </location>
</feature>
<protein>
    <submittedName>
        <fullName evidence="5">Perlwapin-like</fullName>
    </submittedName>
</protein>
<dbReference type="Proteomes" id="UP000711488">
    <property type="component" value="Unassembled WGS sequence"/>
</dbReference>
<dbReference type="PROSITE" id="PS51390">
    <property type="entry name" value="WAP"/>
    <property type="match status" value="1"/>
</dbReference>
<reference evidence="3" key="3">
    <citation type="submission" date="2019-06" db="EMBL/GenBank/DDBJ databases">
        <authorList>
            <person name="Poynton C."/>
            <person name="Hasenbein S."/>
            <person name="Benoit J.B."/>
            <person name="Sepulveda M.S."/>
            <person name="Poelchau M.F."/>
            <person name="Murali S.C."/>
            <person name="Chen S."/>
            <person name="Glastad K.M."/>
            <person name="Werren J.H."/>
            <person name="Vineis J.H."/>
            <person name="Bowen J.L."/>
            <person name="Friedrich M."/>
            <person name="Jones J."/>
            <person name="Robertson H.M."/>
            <person name="Feyereisen R."/>
            <person name="Mechler-Hickson A."/>
            <person name="Mathers N."/>
            <person name="Lee C.E."/>
            <person name="Colbourne J.K."/>
            <person name="Biales A."/>
            <person name="Johnston J.S."/>
            <person name="Wellborn G.A."/>
            <person name="Rosendale A.J."/>
            <person name="Cridge A.G."/>
            <person name="Munoz-Torres M.C."/>
            <person name="Bain P.A."/>
            <person name="Manny A.R."/>
            <person name="Major K.M."/>
            <person name="Lambert F.N."/>
            <person name="Vulpe C.D."/>
            <person name="Tuck P."/>
            <person name="Blalock B.J."/>
            <person name="Lin Y.-Y."/>
            <person name="Smith M.E."/>
            <person name="Ochoa-Acuna H."/>
            <person name="Chen M.-J.M."/>
            <person name="Childers C.P."/>
            <person name="Qu J."/>
            <person name="Dugan S."/>
            <person name="Lee S.L."/>
            <person name="Chao H."/>
            <person name="Dinh H."/>
            <person name="Han Y."/>
            <person name="Doddapaneni H."/>
            <person name="Worley K.C."/>
            <person name="Muzny D.M."/>
            <person name="Gibbs R.A."/>
            <person name="Richards S."/>
        </authorList>
    </citation>
    <scope>NUCLEOTIDE SEQUENCE</scope>
    <source>
        <strain evidence="3">HAZT.00-mixed</strain>
        <tissue evidence="3">Whole organism</tissue>
    </source>
</reference>
<dbReference type="KEGG" id="hazt:108669034"/>
<evidence type="ECO:0000256" key="1">
    <source>
        <dbReference type="SAM" id="SignalP"/>
    </source>
</evidence>
<dbReference type="GO" id="GO:0030414">
    <property type="term" value="F:peptidase inhibitor activity"/>
    <property type="evidence" value="ECO:0007669"/>
    <property type="project" value="InterPro"/>
</dbReference>
<name>A0A6A0H5R7_HYAAZ</name>
<evidence type="ECO:0000313" key="4">
    <source>
        <dbReference type="Proteomes" id="UP000694843"/>
    </source>
</evidence>
<sequence>MIRSLLCAALVVLVTVEASPMPNFGGIGLGPGAGLGLAGPVSDTCRYWCKTDLGQAYCCESGLEAPGIVAAKPGYCPPVRPTCPRFRAPQLCSNDGACKGVDKCCFDKCLGEHVCKPPLF</sequence>
<dbReference type="Gene3D" id="4.10.75.10">
    <property type="entry name" value="Elafin-like"/>
    <property type="match status" value="1"/>
</dbReference>
<keyword evidence="1" id="KW-0732">Signal</keyword>
<gene>
    <name evidence="5" type="primary">LOC108669034</name>
    <name evidence="3" type="ORF">HAZT_HAZT004123</name>
</gene>
<dbReference type="SUPFAM" id="SSF57256">
    <property type="entry name" value="Elafin-like"/>
    <property type="match status" value="1"/>
</dbReference>
<evidence type="ECO:0000313" key="3">
    <source>
        <dbReference type="EMBL" id="KAA0200682.1"/>
    </source>
</evidence>
<dbReference type="SMART" id="SM00217">
    <property type="entry name" value="WAP"/>
    <property type="match status" value="1"/>
</dbReference>
<reference evidence="3" key="1">
    <citation type="submission" date="2014-08" db="EMBL/GenBank/DDBJ databases">
        <authorList>
            <person name="Murali S."/>
            <person name="Richards S."/>
            <person name="Bandaranaike D."/>
            <person name="Bellair M."/>
            <person name="Blankenburg K."/>
            <person name="Chao H."/>
            <person name="Dinh H."/>
            <person name="Doddapaneni H."/>
            <person name="Dugan-Rocha S."/>
            <person name="Elkadiri S."/>
            <person name="Gnanaolivu R."/>
            <person name="Hughes D."/>
            <person name="Lee S."/>
            <person name="Li M."/>
            <person name="Ming W."/>
            <person name="Munidasa M."/>
            <person name="Muniz J."/>
            <person name="Nguyen L."/>
            <person name="Osuji N."/>
            <person name="Pu L.-L."/>
            <person name="Puazo M."/>
            <person name="Skinner E."/>
            <person name="Qu C."/>
            <person name="Quiroz J."/>
            <person name="Raj R."/>
            <person name="Weissenberger G."/>
            <person name="Xin Y."/>
            <person name="Zou X."/>
            <person name="Han Y."/>
            <person name="Worley K."/>
            <person name="Muzny D."/>
            <person name="Gibbs R."/>
        </authorList>
    </citation>
    <scope>NUCLEOTIDE SEQUENCE</scope>
    <source>
        <strain evidence="3">HAZT.00-mixed</strain>
        <tissue evidence="3">Whole organism</tissue>
    </source>
</reference>
<evidence type="ECO:0000259" key="2">
    <source>
        <dbReference type="PROSITE" id="PS51390"/>
    </source>
</evidence>
<reference evidence="5" key="4">
    <citation type="submission" date="2025-04" db="UniProtKB">
        <authorList>
            <consortium name="RefSeq"/>
        </authorList>
    </citation>
    <scope>IDENTIFICATION</scope>
    <source>
        <tissue evidence="5">Whole organism</tissue>
    </source>
</reference>
<proteinExistence type="predicted"/>
<feature type="domain" description="WAP" evidence="2">
    <location>
        <begin position="69"/>
        <end position="119"/>
    </location>
</feature>
<dbReference type="AlphaFoldDB" id="A0A6A0H5R7"/>
<dbReference type="InterPro" id="IPR008197">
    <property type="entry name" value="WAP_dom"/>
</dbReference>
<evidence type="ECO:0000313" key="5">
    <source>
        <dbReference type="RefSeq" id="XP_047736705.1"/>
    </source>
</evidence>
<dbReference type="InterPro" id="IPR036645">
    <property type="entry name" value="Elafin-like_sf"/>
</dbReference>
<accession>A0A6A0H5R7</accession>
<reference evidence="3" key="2">
    <citation type="journal article" date="2018" name="Environ. Sci. Technol.">
        <title>The Toxicogenome of Hyalella azteca: A Model for Sediment Ecotoxicology and Evolutionary Toxicology.</title>
        <authorList>
            <person name="Poynton H.C."/>
            <person name="Hasenbein S."/>
            <person name="Benoit J.B."/>
            <person name="Sepulveda M.S."/>
            <person name="Poelchau M.F."/>
            <person name="Hughes D.S.T."/>
            <person name="Murali S.C."/>
            <person name="Chen S."/>
            <person name="Glastad K.M."/>
            <person name="Goodisman M.A.D."/>
            <person name="Werren J.H."/>
            <person name="Vineis J.H."/>
            <person name="Bowen J.L."/>
            <person name="Friedrich M."/>
            <person name="Jones J."/>
            <person name="Robertson H.M."/>
            <person name="Feyereisen R."/>
            <person name="Mechler-Hickson A."/>
            <person name="Mathers N."/>
            <person name="Lee C.E."/>
            <person name="Colbourne J.K."/>
            <person name="Biales A."/>
            <person name="Johnston J.S."/>
            <person name="Wellborn G.A."/>
            <person name="Rosendale A.J."/>
            <person name="Cridge A.G."/>
            <person name="Munoz-Torres M.C."/>
            <person name="Bain P.A."/>
            <person name="Manny A.R."/>
            <person name="Major K.M."/>
            <person name="Lambert F.N."/>
            <person name="Vulpe C.D."/>
            <person name="Tuck P."/>
            <person name="Blalock B.J."/>
            <person name="Lin Y.Y."/>
            <person name="Smith M.E."/>
            <person name="Ochoa-Acuna H."/>
            <person name="Chen M.M."/>
            <person name="Childers C.P."/>
            <person name="Qu J."/>
            <person name="Dugan S."/>
            <person name="Lee S.L."/>
            <person name="Chao H."/>
            <person name="Dinh H."/>
            <person name="Han Y."/>
            <person name="Doddapaneni H."/>
            <person name="Worley K.C."/>
            <person name="Muzny D.M."/>
            <person name="Gibbs R.A."/>
            <person name="Richards S."/>
        </authorList>
    </citation>
    <scope>NUCLEOTIDE SEQUENCE</scope>
    <source>
        <strain evidence="3">HAZT.00-mixed</strain>
        <tissue evidence="3">Whole organism</tissue>
    </source>
</reference>
<feature type="chain" id="PRO_5044628586" evidence="1">
    <location>
        <begin position="19"/>
        <end position="120"/>
    </location>
</feature>
<dbReference type="GeneID" id="108669034"/>
<dbReference type="EMBL" id="JQDR03006127">
    <property type="protein sequence ID" value="KAA0200682.1"/>
    <property type="molecule type" value="Genomic_DNA"/>
</dbReference>